<evidence type="ECO:0000313" key="6">
    <source>
        <dbReference type="Proteomes" id="UP000297741"/>
    </source>
</evidence>
<evidence type="ECO:0000259" key="4">
    <source>
        <dbReference type="PROSITE" id="PS50110"/>
    </source>
</evidence>
<dbReference type="Gene3D" id="3.40.50.2300">
    <property type="match status" value="1"/>
</dbReference>
<sequence length="74" mass="7897">MAAPGWGSGEPWAQVPVVALTANAMGGERERCLQMGMQGYASKPIRLPVLLEEITRVLSETSPDGDNLASAQER</sequence>
<protein>
    <submittedName>
        <fullName evidence="5">Response regulator</fullName>
    </submittedName>
</protein>
<gene>
    <name evidence="5" type="ORF">EEB11_16360</name>
</gene>
<organism evidence="5 6">
    <name type="scientific">Pseudotabrizicola sediminis</name>
    <dbReference type="NCBI Taxonomy" id="2486418"/>
    <lineage>
        <taxon>Bacteria</taxon>
        <taxon>Pseudomonadati</taxon>
        <taxon>Pseudomonadota</taxon>
        <taxon>Alphaproteobacteria</taxon>
        <taxon>Rhodobacterales</taxon>
        <taxon>Paracoccaceae</taxon>
        <taxon>Pseudotabrizicola</taxon>
    </lineage>
</organism>
<accession>A0ABY2KHZ6</accession>
<dbReference type="SUPFAM" id="SSF52172">
    <property type="entry name" value="CheY-like"/>
    <property type="match status" value="1"/>
</dbReference>
<evidence type="ECO:0000256" key="2">
    <source>
        <dbReference type="ARBA" id="ARBA00023012"/>
    </source>
</evidence>
<keyword evidence="2" id="KW-0902">Two-component regulatory system</keyword>
<keyword evidence="1" id="KW-0597">Phosphoprotein</keyword>
<dbReference type="EMBL" id="RPEM01000013">
    <property type="protein sequence ID" value="TGD41926.1"/>
    <property type="molecule type" value="Genomic_DNA"/>
</dbReference>
<feature type="domain" description="Response regulatory" evidence="4">
    <location>
        <begin position="1"/>
        <end position="58"/>
    </location>
</feature>
<name>A0ABY2KHZ6_9RHOB</name>
<dbReference type="PANTHER" id="PTHR45339">
    <property type="entry name" value="HYBRID SIGNAL TRANSDUCTION HISTIDINE KINASE J"/>
    <property type="match status" value="1"/>
</dbReference>
<dbReference type="PANTHER" id="PTHR45339:SF1">
    <property type="entry name" value="HYBRID SIGNAL TRANSDUCTION HISTIDINE KINASE J"/>
    <property type="match status" value="1"/>
</dbReference>
<evidence type="ECO:0000313" key="5">
    <source>
        <dbReference type="EMBL" id="TGD41926.1"/>
    </source>
</evidence>
<dbReference type="InterPro" id="IPR001789">
    <property type="entry name" value="Sig_transdc_resp-reg_receiver"/>
</dbReference>
<comment type="caution">
    <text evidence="3">Lacks conserved residue(s) required for the propagation of feature annotation.</text>
</comment>
<dbReference type="Proteomes" id="UP000297741">
    <property type="component" value="Unassembled WGS sequence"/>
</dbReference>
<dbReference type="PROSITE" id="PS50110">
    <property type="entry name" value="RESPONSE_REGULATORY"/>
    <property type="match status" value="1"/>
</dbReference>
<proteinExistence type="predicted"/>
<comment type="caution">
    <text evidence="5">The sequence shown here is derived from an EMBL/GenBank/DDBJ whole genome shotgun (WGS) entry which is preliminary data.</text>
</comment>
<reference evidence="5 6" key="1">
    <citation type="submission" date="2018-11" db="EMBL/GenBank/DDBJ databases">
        <title>Tabrizicola sp. isolated from sediment of alpine lake.</title>
        <authorList>
            <person name="Liu Z."/>
        </authorList>
    </citation>
    <scope>NUCLEOTIDE SEQUENCE [LARGE SCALE GENOMIC DNA]</scope>
    <source>
        <strain evidence="5 6">DRYC-M-16</strain>
    </source>
</reference>
<dbReference type="InterPro" id="IPR011006">
    <property type="entry name" value="CheY-like_superfamily"/>
</dbReference>
<keyword evidence="6" id="KW-1185">Reference proteome</keyword>
<evidence type="ECO:0000256" key="1">
    <source>
        <dbReference type="ARBA" id="ARBA00022553"/>
    </source>
</evidence>
<evidence type="ECO:0000256" key="3">
    <source>
        <dbReference type="PROSITE-ProRule" id="PRU00169"/>
    </source>
</evidence>